<dbReference type="SUPFAM" id="SSF160719">
    <property type="entry name" value="gpW/gp25-like"/>
    <property type="match status" value="1"/>
</dbReference>
<organism evidence="2 3">
    <name type="scientific">Halomonas heilongjiangensis</name>
    <dbReference type="NCBI Taxonomy" id="1387883"/>
    <lineage>
        <taxon>Bacteria</taxon>
        <taxon>Pseudomonadati</taxon>
        <taxon>Pseudomonadota</taxon>
        <taxon>Gammaproteobacteria</taxon>
        <taxon>Oceanospirillales</taxon>
        <taxon>Halomonadaceae</taxon>
        <taxon>Halomonas</taxon>
    </lineage>
</organism>
<name>A0A2N7TFA8_9GAMM</name>
<dbReference type="OrthoDB" id="9802846at2"/>
<dbReference type="AlphaFoldDB" id="A0A2N7TFA8"/>
<dbReference type="RefSeq" id="WP_102630047.1">
    <property type="nucleotide sequence ID" value="NZ_PDOH01000018.1"/>
</dbReference>
<gene>
    <name evidence="2" type="ORF">C1H66_22205</name>
</gene>
<dbReference type="Gene3D" id="3.10.450.40">
    <property type="match status" value="1"/>
</dbReference>
<evidence type="ECO:0000313" key="2">
    <source>
        <dbReference type="EMBL" id="PMR66872.1"/>
    </source>
</evidence>
<evidence type="ECO:0000259" key="1">
    <source>
        <dbReference type="Pfam" id="PF04965"/>
    </source>
</evidence>
<keyword evidence="3" id="KW-1185">Reference proteome</keyword>
<evidence type="ECO:0000313" key="3">
    <source>
        <dbReference type="Proteomes" id="UP000235346"/>
    </source>
</evidence>
<dbReference type="Pfam" id="PF04965">
    <property type="entry name" value="GPW_gp25"/>
    <property type="match status" value="1"/>
</dbReference>
<dbReference type="InterPro" id="IPR007048">
    <property type="entry name" value="IraD/Gp25-like"/>
</dbReference>
<comment type="caution">
    <text evidence="2">The sequence shown here is derived from an EMBL/GenBank/DDBJ whole genome shotgun (WGS) entry which is preliminary data.</text>
</comment>
<reference evidence="2 3" key="1">
    <citation type="submission" date="2018-01" db="EMBL/GenBank/DDBJ databases">
        <title>Halomonas endophytica sp. nov., isolated from storage liquid in the stems of Populus euphratica.</title>
        <authorList>
            <person name="Chen C."/>
        </authorList>
    </citation>
    <scope>NUCLEOTIDE SEQUENCE [LARGE SCALE GENOMIC DNA]</scope>
    <source>
        <strain evidence="2 3">DSM 26881</strain>
    </source>
</reference>
<protein>
    <recommendedName>
        <fullName evidence="1">IraD/Gp25-like domain-containing protein</fullName>
    </recommendedName>
</protein>
<accession>A0A2N7TFA8</accession>
<sequence>MTLRAHFPYQFDGRGRTREDNHAAWIRGLIEQVLFTAPGERVMRPDFGSGLRELVFAPNSPELAATTQVLVQGALQQWLGELIEIEAVAVEAVEARLTVTVQYRIRSSDSRQRETFAQGGIA</sequence>
<proteinExistence type="predicted"/>
<dbReference type="Proteomes" id="UP000235346">
    <property type="component" value="Unassembled WGS sequence"/>
</dbReference>
<feature type="domain" description="IraD/Gp25-like" evidence="1">
    <location>
        <begin position="25"/>
        <end position="108"/>
    </location>
</feature>
<dbReference type="EMBL" id="PNRE01000105">
    <property type="protein sequence ID" value="PMR66872.1"/>
    <property type="molecule type" value="Genomic_DNA"/>
</dbReference>